<feature type="domain" description="Glycosyltransferase 2-like" evidence="2">
    <location>
        <begin position="5"/>
        <end position="98"/>
    </location>
</feature>
<dbReference type="EMBL" id="JBHSMX010000065">
    <property type="protein sequence ID" value="MFC5523445.1"/>
    <property type="molecule type" value="Genomic_DNA"/>
</dbReference>
<accession>A0ABW0QFR1</accession>
<dbReference type="EC" id="2.4.-.-" evidence="3"/>
<comment type="similarity">
    <text evidence="1">Belongs to the glycosyltransferase 2 family. WaaE/KdtX subfamily.</text>
</comment>
<dbReference type="GO" id="GO:0016757">
    <property type="term" value="F:glycosyltransferase activity"/>
    <property type="evidence" value="ECO:0007669"/>
    <property type="project" value="UniProtKB-KW"/>
</dbReference>
<comment type="caution">
    <text evidence="3">The sequence shown here is derived from an EMBL/GenBank/DDBJ whole genome shotgun (WGS) entry which is preliminary data.</text>
</comment>
<dbReference type="PANTHER" id="PTHR43630:SF2">
    <property type="entry name" value="GLYCOSYLTRANSFERASE"/>
    <property type="match status" value="1"/>
</dbReference>
<reference evidence="4" key="1">
    <citation type="journal article" date="2019" name="Int. J. Syst. Evol. Microbiol.">
        <title>The Global Catalogue of Microorganisms (GCM) 10K type strain sequencing project: providing services to taxonomists for standard genome sequencing and annotation.</title>
        <authorList>
            <consortium name="The Broad Institute Genomics Platform"/>
            <consortium name="The Broad Institute Genome Sequencing Center for Infectious Disease"/>
            <person name="Wu L."/>
            <person name="Ma J."/>
        </authorList>
    </citation>
    <scope>NUCLEOTIDE SEQUENCE [LARGE SCALE GENOMIC DNA]</scope>
    <source>
        <strain evidence="4">CGMCC 4.7277</strain>
    </source>
</reference>
<organism evidence="3 4">
    <name type="scientific">Polaromonas jejuensis</name>
    <dbReference type="NCBI Taxonomy" id="457502"/>
    <lineage>
        <taxon>Bacteria</taxon>
        <taxon>Pseudomonadati</taxon>
        <taxon>Pseudomonadota</taxon>
        <taxon>Betaproteobacteria</taxon>
        <taxon>Burkholderiales</taxon>
        <taxon>Comamonadaceae</taxon>
        <taxon>Polaromonas</taxon>
    </lineage>
</organism>
<evidence type="ECO:0000313" key="4">
    <source>
        <dbReference type="Proteomes" id="UP001596084"/>
    </source>
</evidence>
<protein>
    <submittedName>
        <fullName evidence="3">Glycosyltransferase family 2 protein</fullName>
        <ecNumber evidence="3">2.4.-.-</ecNumber>
    </submittedName>
</protein>
<dbReference type="Gene3D" id="3.90.550.10">
    <property type="entry name" value="Spore Coat Polysaccharide Biosynthesis Protein SpsA, Chain A"/>
    <property type="match status" value="1"/>
</dbReference>
<evidence type="ECO:0000313" key="3">
    <source>
        <dbReference type="EMBL" id="MFC5523445.1"/>
    </source>
</evidence>
<gene>
    <name evidence="3" type="ORF">ACFPP7_21380</name>
</gene>
<proteinExistence type="inferred from homology"/>
<name>A0ABW0QFR1_9BURK</name>
<evidence type="ECO:0000256" key="1">
    <source>
        <dbReference type="ARBA" id="ARBA00038494"/>
    </source>
</evidence>
<keyword evidence="3" id="KW-0808">Transferase</keyword>
<keyword evidence="3" id="KW-0328">Glycosyltransferase</keyword>
<dbReference type="CDD" id="cd02511">
    <property type="entry name" value="Beta4Glucosyltransferase"/>
    <property type="match status" value="1"/>
</dbReference>
<evidence type="ECO:0000259" key="2">
    <source>
        <dbReference type="Pfam" id="PF00535"/>
    </source>
</evidence>
<dbReference type="RefSeq" id="WP_068832759.1">
    <property type="nucleotide sequence ID" value="NZ_JBHSMX010000065.1"/>
</dbReference>
<dbReference type="InterPro" id="IPR029044">
    <property type="entry name" value="Nucleotide-diphossugar_trans"/>
</dbReference>
<dbReference type="SUPFAM" id="SSF53448">
    <property type="entry name" value="Nucleotide-diphospho-sugar transferases"/>
    <property type="match status" value="1"/>
</dbReference>
<dbReference type="Proteomes" id="UP001596084">
    <property type="component" value="Unassembled WGS sequence"/>
</dbReference>
<dbReference type="InterPro" id="IPR001173">
    <property type="entry name" value="Glyco_trans_2-like"/>
</dbReference>
<dbReference type="Pfam" id="PF00535">
    <property type="entry name" value="Glycos_transf_2"/>
    <property type="match status" value="1"/>
</dbReference>
<dbReference type="PANTHER" id="PTHR43630">
    <property type="entry name" value="POLY-BETA-1,6-N-ACETYL-D-GLUCOSAMINE SYNTHASE"/>
    <property type="match status" value="1"/>
</dbReference>
<keyword evidence="4" id="KW-1185">Reference proteome</keyword>
<sequence length="258" mass="29095">MASLSVTIITKNEAHNIQACLDSVAFADQTVVVDSGSTDSTVEMARAMGADVSIFADWQGFGAQKNRALDVATCDWVLSLDADERVTSELALEIQAMLAKVPAAGQPVAFLIPRLTQFCGVWIRHCGWTPDYVLRLYRRGEARFSDDLVHEKLMLTRADTRVVRMNNHLLHYSYPTPEHYWRKLQHYSQEWARQRHARGQTATMTRAALAAIAAFFRSYVFRLGFLDGAMGFAVCTMQAQSAFGKYFELYCLGRKHDK</sequence>